<dbReference type="Pfam" id="PF04542">
    <property type="entry name" value="Sigma70_r2"/>
    <property type="match status" value="1"/>
</dbReference>
<feature type="domain" description="RNA polymerase sigma factor 70 region 4 type 2" evidence="3">
    <location>
        <begin position="106"/>
        <end position="156"/>
    </location>
</feature>
<dbReference type="PANTHER" id="PTHR30173">
    <property type="entry name" value="SIGMA 19 FACTOR"/>
    <property type="match status" value="1"/>
</dbReference>
<keyword evidence="5" id="KW-1185">Reference proteome</keyword>
<dbReference type="Pfam" id="PF08281">
    <property type="entry name" value="Sigma70_r4_2"/>
    <property type="match status" value="1"/>
</dbReference>
<dbReference type="InterPro" id="IPR013325">
    <property type="entry name" value="RNA_pol_sigma_r2"/>
</dbReference>
<gene>
    <name evidence="4" type="primary">sigJ</name>
    <name evidence="4" type="ORF">RYS15_05265</name>
</gene>
<dbReference type="InterPro" id="IPR036388">
    <property type="entry name" value="WH-like_DNA-bd_sf"/>
</dbReference>
<dbReference type="RefSeq" id="WP_316972932.1">
    <property type="nucleotide sequence ID" value="NZ_JAWIIJ010000003.1"/>
</dbReference>
<protein>
    <submittedName>
        <fullName evidence="4">RNA polymerase sigma factor SigJ</fullName>
    </submittedName>
</protein>
<dbReference type="SUPFAM" id="SSF88946">
    <property type="entry name" value="Sigma2 domain of RNA polymerase sigma factors"/>
    <property type="match status" value="1"/>
</dbReference>
<dbReference type="InterPro" id="IPR052704">
    <property type="entry name" value="ECF_Sigma-70_Domain"/>
</dbReference>
<evidence type="ECO:0000256" key="1">
    <source>
        <dbReference type="ARBA" id="ARBA00011344"/>
    </source>
</evidence>
<evidence type="ECO:0000313" key="5">
    <source>
        <dbReference type="Proteomes" id="UP001269819"/>
    </source>
</evidence>
<accession>A0ABU3VV88</accession>
<dbReference type="InterPro" id="IPR014284">
    <property type="entry name" value="RNA_pol_sigma-70_dom"/>
</dbReference>
<dbReference type="NCBIfam" id="NF007214">
    <property type="entry name" value="PRK09636.1"/>
    <property type="match status" value="1"/>
</dbReference>
<comment type="subunit">
    <text evidence="1">Interacts transiently with the RNA polymerase catalytic core formed by RpoA, RpoB, RpoC and RpoZ (2 alpha, 1 beta, 1 beta' and 1 omega subunit) to form the RNA polymerase holoenzyme that can initiate transcription.</text>
</comment>
<dbReference type="InterPro" id="IPR013249">
    <property type="entry name" value="RNA_pol_sigma70_r4_t2"/>
</dbReference>
<reference evidence="4 5" key="1">
    <citation type="submission" date="2023-10" db="EMBL/GenBank/DDBJ databases">
        <title>Characteristics and mechanism of a salt-tolerant marine origin heterotrophic nitrifying- aerobic denitrifying bacteria Marinobacter xestospongiae HN1.</title>
        <authorList>
            <person name="Qi R."/>
        </authorList>
    </citation>
    <scope>NUCLEOTIDE SEQUENCE [LARGE SCALE GENOMIC DNA]</scope>
    <source>
        <strain evidence="4 5">HN1</strain>
    </source>
</reference>
<organism evidence="4 5">
    <name type="scientific">Marinobacter xestospongiae</name>
    <dbReference type="NCBI Taxonomy" id="994319"/>
    <lineage>
        <taxon>Bacteria</taxon>
        <taxon>Pseudomonadati</taxon>
        <taxon>Pseudomonadota</taxon>
        <taxon>Gammaproteobacteria</taxon>
        <taxon>Pseudomonadales</taxon>
        <taxon>Marinobacteraceae</taxon>
        <taxon>Marinobacter</taxon>
    </lineage>
</organism>
<name>A0ABU3VV88_9GAMM</name>
<dbReference type="EMBL" id="JAWIIJ010000003">
    <property type="protein sequence ID" value="MDV2078080.1"/>
    <property type="molecule type" value="Genomic_DNA"/>
</dbReference>
<dbReference type="SUPFAM" id="SSF88659">
    <property type="entry name" value="Sigma3 and sigma4 domains of RNA polymerase sigma factors"/>
    <property type="match status" value="1"/>
</dbReference>
<proteinExistence type="predicted"/>
<dbReference type="InterPro" id="IPR032710">
    <property type="entry name" value="NTF2-like_dom_sf"/>
</dbReference>
<evidence type="ECO:0000259" key="2">
    <source>
        <dbReference type="Pfam" id="PF04542"/>
    </source>
</evidence>
<dbReference type="PANTHER" id="PTHR30173:SF36">
    <property type="entry name" value="ECF RNA POLYMERASE SIGMA FACTOR SIGJ"/>
    <property type="match status" value="1"/>
</dbReference>
<comment type="caution">
    <text evidence="4">The sequence shown here is derived from an EMBL/GenBank/DDBJ whole genome shotgun (WGS) entry which is preliminary data.</text>
</comment>
<dbReference type="Proteomes" id="UP001269819">
    <property type="component" value="Unassembled WGS sequence"/>
</dbReference>
<evidence type="ECO:0000313" key="4">
    <source>
        <dbReference type="EMBL" id="MDV2078080.1"/>
    </source>
</evidence>
<dbReference type="SUPFAM" id="SSF54427">
    <property type="entry name" value="NTF2-like"/>
    <property type="match status" value="1"/>
</dbReference>
<sequence length="298" mass="33615">MTDNALTLFQHQRPQLAALAYRMLGSVSEAEDILQDAWLRWQGIGHGDINNPAAYLSTLVSRLCLDRWKEARHRREHYVGEWLPEPLVAEAAPDAEHQLEQEVCYALMLALERLSPLERAAFLLHDVFELPFQEVARALARSEPACRQLARRARDRVRAERPRFPAPPPDGERLAEAFFTAARSGDESALRQLLVEDARLHSDGGGVRPAALRRIDGVDRLCRLFLALARKSGFPRWVEALPINGQPGWLSVEQDGTLQTTALTLQHGRVTDVYITRNPHKLSHLAHRVPADAWLPLP</sequence>
<dbReference type="InterPro" id="IPR007627">
    <property type="entry name" value="RNA_pol_sigma70_r2"/>
</dbReference>
<feature type="domain" description="RNA polymerase sigma-70 region 2" evidence="2">
    <location>
        <begin position="8"/>
        <end position="72"/>
    </location>
</feature>
<dbReference type="Gene3D" id="1.10.1740.10">
    <property type="match status" value="1"/>
</dbReference>
<dbReference type="InterPro" id="IPR013324">
    <property type="entry name" value="RNA_pol_sigma_r3/r4-like"/>
</dbReference>
<evidence type="ECO:0000259" key="3">
    <source>
        <dbReference type="Pfam" id="PF08281"/>
    </source>
</evidence>
<dbReference type="Gene3D" id="1.10.10.10">
    <property type="entry name" value="Winged helix-like DNA-binding domain superfamily/Winged helix DNA-binding domain"/>
    <property type="match status" value="1"/>
</dbReference>
<dbReference type="NCBIfam" id="TIGR02937">
    <property type="entry name" value="sigma70-ECF"/>
    <property type="match status" value="1"/>
</dbReference>